<dbReference type="PANTHER" id="PTHR43792">
    <property type="entry name" value="GNAT FAMILY, PUTATIVE (AFU_ORTHOLOGUE AFUA_3G00765)-RELATED-RELATED"/>
    <property type="match status" value="1"/>
</dbReference>
<organism evidence="2">
    <name type="scientific">mine drainage metagenome</name>
    <dbReference type="NCBI Taxonomy" id="410659"/>
    <lineage>
        <taxon>unclassified sequences</taxon>
        <taxon>metagenomes</taxon>
        <taxon>ecological metagenomes</taxon>
    </lineage>
</organism>
<dbReference type="InterPro" id="IPR016181">
    <property type="entry name" value="Acyl_CoA_acyltransferase"/>
</dbReference>
<proteinExistence type="predicted"/>
<dbReference type="InterPro" id="IPR000182">
    <property type="entry name" value="GNAT_dom"/>
</dbReference>
<name>E6PCA1_9ZZZZ</name>
<dbReference type="SUPFAM" id="SSF55729">
    <property type="entry name" value="Acyl-CoA N-acyltransferases (Nat)"/>
    <property type="match status" value="1"/>
</dbReference>
<dbReference type="EMBL" id="CABL01000001">
    <property type="protein sequence ID" value="CBH74084.1"/>
    <property type="molecule type" value="Genomic_DNA"/>
</dbReference>
<dbReference type="PROSITE" id="PS51186">
    <property type="entry name" value="GNAT"/>
    <property type="match status" value="1"/>
</dbReference>
<accession>E6PCA1</accession>
<reference evidence="2" key="1">
    <citation type="submission" date="2009-10" db="EMBL/GenBank/DDBJ databases">
        <title>Diversity of trophic interactions inside an arsenic-rich microbial ecosystem.</title>
        <authorList>
            <person name="Bertin P.N."/>
            <person name="Heinrich-Salmeron A."/>
            <person name="Pelletier E."/>
            <person name="Goulhen-Chollet F."/>
            <person name="Arsene-Ploetze F."/>
            <person name="Gallien S."/>
            <person name="Calteau A."/>
            <person name="Vallenet D."/>
            <person name="Casiot C."/>
            <person name="Chane-Woon-Ming B."/>
            <person name="Giloteaux L."/>
            <person name="Barakat M."/>
            <person name="Bonnefoy V."/>
            <person name="Bruneel O."/>
            <person name="Chandler M."/>
            <person name="Cleiss J."/>
            <person name="Duran R."/>
            <person name="Elbaz-Poulichet F."/>
            <person name="Fonknechten N."/>
            <person name="Lauga B."/>
            <person name="Mornico D."/>
            <person name="Ortet P."/>
            <person name="Schaeffer C."/>
            <person name="Siguier P."/>
            <person name="Alexander Thil Smith A."/>
            <person name="Van Dorsselaer A."/>
            <person name="Weissenbach J."/>
            <person name="Medigue C."/>
            <person name="Le Paslier D."/>
        </authorList>
    </citation>
    <scope>NUCLEOTIDE SEQUENCE</scope>
</reference>
<feature type="domain" description="N-acetyltransferase" evidence="1">
    <location>
        <begin position="22"/>
        <end position="173"/>
    </location>
</feature>
<dbReference type="Pfam" id="PF13302">
    <property type="entry name" value="Acetyltransf_3"/>
    <property type="match status" value="1"/>
</dbReference>
<evidence type="ECO:0000259" key="1">
    <source>
        <dbReference type="PROSITE" id="PS51186"/>
    </source>
</evidence>
<dbReference type="InterPro" id="IPR051531">
    <property type="entry name" value="N-acetyltransferase"/>
</dbReference>
<sequence length="194" mass="22322">MSVTLQTKRLELVPSSTLHAGSLFPLMSDERLTRFLTWAPHRDPSETERVLASLMTSLEHGDAYHWTIFEERSARGIISLIDVRRRHRLWTLDRAEIAYWVGVDNHGRGIASEATAAVIEHAFKQLALHRLVISHTSDNPASGSIPIKLGFRLIGTEREFFKKNDVWHDMNHYELLVEDWIAISMRNSDERIGR</sequence>
<dbReference type="AlphaFoldDB" id="E6PCA1"/>
<protein>
    <recommendedName>
        <fullName evidence="1">N-acetyltransferase domain-containing protein</fullName>
    </recommendedName>
</protein>
<dbReference type="GO" id="GO:0016747">
    <property type="term" value="F:acyltransferase activity, transferring groups other than amino-acyl groups"/>
    <property type="evidence" value="ECO:0007669"/>
    <property type="project" value="InterPro"/>
</dbReference>
<evidence type="ECO:0000313" key="2">
    <source>
        <dbReference type="EMBL" id="CBH74084.1"/>
    </source>
</evidence>
<comment type="caution">
    <text evidence="2">The sequence shown here is derived from an EMBL/GenBank/DDBJ whole genome shotgun (WGS) entry which is preliminary data.</text>
</comment>
<gene>
    <name evidence="2" type="ORF">CARN1_1971</name>
</gene>
<dbReference type="Gene3D" id="3.40.630.30">
    <property type="match status" value="1"/>
</dbReference>